<dbReference type="AlphaFoldDB" id="A0AAD6K2T5"/>
<evidence type="ECO:0000313" key="3">
    <source>
        <dbReference type="Proteomes" id="UP001162972"/>
    </source>
</evidence>
<accession>A0AAD6K2T5</accession>
<comment type="caution">
    <text evidence="2">The sequence shown here is derived from an EMBL/GenBank/DDBJ whole genome shotgun (WGS) entry which is preliminary data.</text>
</comment>
<protein>
    <submittedName>
        <fullName evidence="2">Uncharacterized protein</fullName>
    </submittedName>
</protein>
<dbReference type="Proteomes" id="UP001162972">
    <property type="component" value="Chromosome 3"/>
</dbReference>
<feature type="compositionally biased region" description="Basic and acidic residues" evidence="1">
    <location>
        <begin position="22"/>
        <end position="33"/>
    </location>
</feature>
<feature type="region of interest" description="Disordered" evidence="1">
    <location>
        <begin position="11"/>
        <end position="35"/>
    </location>
</feature>
<evidence type="ECO:0000256" key="1">
    <source>
        <dbReference type="SAM" id="MobiDB-lite"/>
    </source>
</evidence>
<evidence type="ECO:0000313" key="2">
    <source>
        <dbReference type="EMBL" id="KAJ6415884.1"/>
    </source>
</evidence>
<proteinExistence type="predicted"/>
<reference evidence="2 3" key="1">
    <citation type="journal article" date="2023" name="Int. J. Mol. Sci.">
        <title>De Novo Assembly and Annotation of 11 Diverse Shrub Willow (Salix) Genomes Reveals Novel Gene Organization in Sex-Linked Regions.</title>
        <authorList>
            <person name="Hyden B."/>
            <person name="Feng K."/>
            <person name="Yates T.B."/>
            <person name="Jawdy S."/>
            <person name="Cereghino C."/>
            <person name="Smart L.B."/>
            <person name="Muchero W."/>
        </authorList>
    </citation>
    <scope>NUCLEOTIDE SEQUENCE [LARGE SCALE GENOMIC DNA]</scope>
    <source>
        <tissue evidence="2">Shoot tip</tissue>
    </source>
</reference>
<keyword evidence="3" id="KW-1185">Reference proteome</keyword>
<name>A0AAD6K2T5_9ROSI</name>
<gene>
    <name evidence="2" type="ORF">OIU84_004633</name>
</gene>
<organism evidence="2 3">
    <name type="scientific">Salix udensis</name>
    <dbReference type="NCBI Taxonomy" id="889485"/>
    <lineage>
        <taxon>Eukaryota</taxon>
        <taxon>Viridiplantae</taxon>
        <taxon>Streptophyta</taxon>
        <taxon>Embryophyta</taxon>
        <taxon>Tracheophyta</taxon>
        <taxon>Spermatophyta</taxon>
        <taxon>Magnoliopsida</taxon>
        <taxon>eudicotyledons</taxon>
        <taxon>Gunneridae</taxon>
        <taxon>Pentapetalae</taxon>
        <taxon>rosids</taxon>
        <taxon>fabids</taxon>
        <taxon>Malpighiales</taxon>
        <taxon>Salicaceae</taxon>
        <taxon>Saliceae</taxon>
        <taxon>Salix</taxon>
    </lineage>
</organism>
<dbReference type="EMBL" id="JAPFFJ010000012">
    <property type="protein sequence ID" value="KAJ6415884.1"/>
    <property type="molecule type" value="Genomic_DNA"/>
</dbReference>
<sequence>MMMKLQKQFIRRAERVNNPSQEPRDTSETHSDCIKPNQFSSTLEARNDIGYLTPPSRCVSGVASSASQNLRGVEKWTKIHSAGCALSPSSYSILESQAGIHQNNGDHNGIPGYQRWNMWSVGSDNLIIWIYSIAICLAKYGTFLPPKTEVTCALSSRIYSKKLLTSSALVPKESGKMNGARHSPYLALVRNFGDCT</sequence>